<name>X0YLM5_9ZZZZ</name>
<protein>
    <submittedName>
        <fullName evidence="1">Uncharacterized protein</fullName>
    </submittedName>
</protein>
<dbReference type="EMBL" id="BARS01057201">
    <property type="protein sequence ID" value="GAG49428.1"/>
    <property type="molecule type" value="Genomic_DNA"/>
</dbReference>
<feature type="non-terminal residue" evidence="1">
    <location>
        <position position="1"/>
    </location>
</feature>
<gene>
    <name evidence="1" type="ORF">S01H1_83962</name>
</gene>
<comment type="caution">
    <text evidence="1">The sequence shown here is derived from an EMBL/GenBank/DDBJ whole genome shotgun (WGS) entry which is preliminary data.</text>
</comment>
<accession>X0YLM5</accession>
<sequence length="76" mass="8230">RIKAAIKDLKSPGYIAFVGTPKVYVIGRDDAALECELVIPVATQGAQIVVTGKASEEYAWACSWTETLINISNNNF</sequence>
<evidence type="ECO:0000313" key="1">
    <source>
        <dbReference type="EMBL" id="GAG49428.1"/>
    </source>
</evidence>
<proteinExistence type="predicted"/>
<reference evidence="1" key="1">
    <citation type="journal article" date="2014" name="Front. Microbiol.">
        <title>High frequency of phylogenetically diverse reductive dehalogenase-homologous genes in deep subseafloor sedimentary metagenomes.</title>
        <authorList>
            <person name="Kawai M."/>
            <person name="Futagami T."/>
            <person name="Toyoda A."/>
            <person name="Takaki Y."/>
            <person name="Nishi S."/>
            <person name="Hori S."/>
            <person name="Arai W."/>
            <person name="Tsubouchi T."/>
            <person name="Morono Y."/>
            <person name="Uchiyama I."/>
            <person name="Ito T."/>
            <person name="Fujiyama A."/>
            <person name="Inagaki F."/>
            <person name="Takami H."/>
        </authorList>
    </citation>
    <scope>NUCLEOTIDE SEQUENCE</scope>
    <source>
        <strain evidence="1">Expedition CK06-06</strain>
    </source>
</reference>
<dbReference type="AlphaFoldDB" id="X0YLM5"/>
<organism evidence="1">
    <name type="scientific">marine sediment metagenome</name>
    <dbReference type="NCBI Taxonomy" id="412755"/>
    <lineage>
        <taxon>unclassified sequences</taxon>
        <taxon>metagenomes</taxon>
        <taxon>ecological metagenomes</taxon>
    </lineage>
</organism>